<gene>
    <name evidence="4" type="ORF">N656DRAFT_765172</name>
</gene>
<comment type="caution">
    <text evidence="4">The sequence shown here is derived from an EMBL/GenBank/DDBJ whole genome shotgun (WGS) entry which is preliminary data.</text>
</comment>
<feature type="region of interest" description="Disordered" evidence="1">
    <location>
        <begin position="329"/>
        <end position="368"/>
    </location>
</feature>
<dbReference type="AlphaFoldDB" id="A0AAN6TKM7"/>
<evidence type="ECO:0000313" key="4">
    <source>
        <dbReference type="EMBL" id="KAK4116160.1"/>
    </source>
</evidence>
<dbReference type="Proteomes" id="UP001302812">
    <property type="component" value="Unassembled WGS sequence"/>
</dbReference>
<dbReference type="RefSeq" id="XP_064673730.1">
    <property type="nucleotide sequence ID" value="XM_064813385.1"/>
</dbReference>
<feature type="transmembrane region" description="Helical" evidence="2">
    <location>
        <begin position="295"/>
        <end position="318"/>
    </location>
</feature>
<organism evidence="4 5">
    <name type="scientific">Canariomyces notabilis</name>
    <dbReference type="NCBI Taxonomy" id="2074819"/>
    <lineage>
        <taxon>Eukaryota</taxon>
        <taxon>Fungi</taxon>
        <taxon>Dikarya</taxon>
        <taxon>Ascomycota</taxon>
        <taxon>Pezizomycotina</taxon>
        <taxon>Sordariomycetes</taxon>
        <taxon>Sordariomycetidae</taxon>
        <taxon>Sordariales</taxon>
        <taxon>Chaetomiaceae</taxon>
        <taxon>Canariomyces</taxon>
    </lineage>
</organism>
<accession>A0AAN6TKM7</accession>
<keyword evidence="2" id="KW-0812">Transmembrane</keyword>
<dbReference type="GeneID" id="89937510"/>
<keyword evidence="2" id="KW-0472">Membrane</keyword>
<feature type="signal peptide" evidence="3">
    <location>
        <begin position="1"/>
        <end position="33"/>
    </location>
</feature>
<feature type="transmembrane region" description="Helical" evidence="2">
    <location>
        <begin position="213"/>
        <end position="235"/>
    </location>
</feature>
<name>A0AAN6TKM7_9PEZI</name>
<keyword evidence="5" id="KW-1185">Reference proteome</keyword>
<dbReference type="Pfam" id="PF06687">
    <property type="entry name" value="SUR7"/>
    <property type="match status" value="1"/>
</dbReference>
<dbReference type="GO" id="GO:0005886">
    <property type="term" value="C:plasma membrane"/>
    <property type="evidence" value="ECO:0007669"/>
    <property type="project" value="InterPro"/>
</dbReference>
<keyword evidence="3" id="KW-0732">Signal</keyword>
<evidence type="ECO:0000313" key="5">
    <source>
        <dbReference type="Proteomes" id="UP001302812"/>
    </source>
</evidence>
<dbReference type="PANTHER" id="PTHR28019">
    <property type="entry name" value="CELL MEMBRANE PROTEIN YLR413W-RELATED"/>
    <property type="match status" value="1"/>
</dbReference>
<dbReference type="GO" id="GO:0051285">
    <property type="term" value="C:cell cortex of cell tip"/>
    <property type="evidence" value="ECO:0007669"/>
    <property type="project" value="TreeGrafter"/>
</dbReference>
<feature type="chain" id="PRO_5042897115" description="SUR7 protein" evidence="3">
    <location>
        <begin position="34"/>
        <end position="368"/>
    </location>
</feature>
<dbReference type="InterPro" id="IPR052413">
    <property type="entry name" value="SUR7_domain"/>
</dbReference>
<evidence type="ECO:0000256" key="2">
    <source>
        <dbReference type="SAM" id="Phobius"/>
    </source>
</evidence>
<evidence type="ECO:0008006" key="6">
    <source>
        <dbReference type="Google" id="ProtNLM"/>
    </source>
</evidence>
<evidence type="ECO:0000256" key="3">
    <source>
        <dbReference type="SAM" id="SignalP"/>
    </source>
</evidence>
<sequence>MAAGFSLSRLVPLLCSLGAFILLMLALLAGNDAGVLEDYDIIAASQTSSAVNTTGLGKNLIDRLASRTITTPTRTVETRNICNDLPNVLGKACDSAASAVASAGSAASGAVNDINNDIADRLAEQLHIRDFYSLHALRICEGDFTQDGRRNVTECHPGFAEVGFSIPALLNKTLTLDVGPLLNLNLSLSDLGLTADVELALDSLNSLIKAMTVLFALGVGFTGLTFLASVTSMFIPDDGVSSGLVLWSNLGAVSLALLFLILGGLLASIGARVAQDKINALGRTIGLNAAAGTKWLAIAWVGIGLMVAVAGYWIAAVVRLRKRRKEKVNYDDAEGRKGTQSMSMGEKESWSRVISSRFPGRKGGVPNA</sequence>
<dbReference type="InterPro" id="IPR009571">
    <property type="entry name" value="SUR7/Rim9-like_fungi"/>
</dbReference>
<keyword evidence="2" id="KW-1133">Transmembrane helix</keyword>
<dbReference type="EMBL" id="MU853333">
    <property type="protein sequence ID" value="KAK4116160.1"/>
    <property type="molecule type" value="Genomic_DNA"/>
</dbReference>
<reference evidence="4" key="2">
    <citation type="submission" date="2023-05" db="EMBL/GenBank/DDBJ databases">
        <authorList>
            <consortium name="Lawrence Berkeley National Laboratory"/>
            <person name="Steindorff A."/>
            <person name="Hensen N."/>
            <person name="Bonometti L."/>
            <person name="Westerberg I."/>
            <person name="Brannstrom I.O."/>
            <person name="Guillou S."/>
            <person name="Cros-Aarteil S."/>
            <person name="Calhoun S."/>
            <person name="Haridas S."/>
            <person name="Kuo A."/>
            <person name="Mondo S."/>
            <person name="Pangilinan J."/>
            <person name="Riley R."/>
            <person name="Labutti K."/>
            <person name="Andreopoulos B."/>
            <person name="Lipzen A."/>
            <person name="Chen C."/>
            <person name="Yanf M."/>
            <person name="Daum C."/>
            <person name="Ng V."/>
            <person name="Clum A."/>
            <person name="Ohm R."/>
            <person name="Martin F."/>
            <person name="Silar P."/>
            <person name="Natvig D."/>
            <person name="Lalanne C."/>
            <person name="Gautier V."/>
            <person name="Ament-Velasquez S.L."/>
            <person name="Kruys A."/>
            <person name="Hutchinson M.I."/>
            <person name="Powell A.J."/>
            <person name="Barry K."/>
            <person name="Miller A.N."/>
            <person name="Grigoriev I.V."/>
            <person name="Debuchy R."/>
            <person name="Gladieux P."/>
            <person name="Thoren M.H."/>
            <person name="Johannesson H."/>
        </authorList>
    </citation>
    <scope>NUCLEOTIDE SEQUENCE</scope>
    <source>
        <strain evidence="4">CBS 508.74</strain>
    </source>
</reference>
<reference evidence="4" key="1">
    <citation type="journal article" date="2023" name="Mol. Phylogenet. Evol.">
        <title>Genome-scale phylogeny and comparative genomics of the fungal order Sordariales.</title>
        <authorList>
            <person name="Hensen N."/>
            <person name="Bonometti L."/>
            <person name="Westerberg I."/>
            <person name="Brannstrom I.O."/>
            <person name="Guillou S."/>
            <person name="Cros-Aarteil S."/>
            <person name="Calhoun S."/>
            <person name="Haridas S."/>
            <person name="Kuo A."/>
            <person name="Mondo S."/>
            <person name="Pangilinan J."/>
            <person name="Riley R."/>
            <person name="LaButti K."/>
            <person name="Andreopoulos B."/>
            <person name="Lipzen A."/>
            <person name="Chen C."/>
            <person name="Yan M."/>
            <person name="Daum C."/>
            <person name="Ng V."/>
            <person name="Clum A."/>
            <person name="Steindorff A."/>
            <person name="Ohm R.A."/>
            <person name="Martin F."/>
            <person name="Silar P."/>
            <person name="Natvig D.O."/>
            <person name="Lalanne C."/>
            <person name="Gautier V."/>
            <person name="Ament-Velasquez S.L."/>
            <person name="Kruys A."/>
            <person name="Hutchinson M.I."/>
            <person name="Powell A.J."/>
            <person name="Barry K."/>
            <person name="Miller A.N."/>
            <person name="Grigoriev I.V."/>
            <person name="Debuchy R."/>
            <person name="Gladieux P."/>
            <person name="Hiltunen Thoren M."/>
            <person name="Johannesson H."/>
        </authorList>
    </citation>
    <scope>NUCLEOTIDE SEQUENCE</scope>
    <source>
        <strain evidence="4">CBS 508.74</strain>
    </source>
</reference>
<evidence type="ECO:0000256" key="1">
    <source>
        <dbReference type="SAM" id="MobiDB-lite"/>
    </source>
</evidence>
<dbReference type="GO" id="GO:0031505">
    <property type="term" value="P:fungal-type cell wall organization"/>
    <property type="evidence" value="ECO:0007669"/>
    <property type="project" value="TreeGrafter"/>
</dbReference>
<feature type="transmembrane region" description="Helical" evidence="2">
    <location>
        <begin position="247"/>
        <end position="275"/>
    </location>
</feature>
<dbReference type="PANTHER" id="PTHR28019:SF7">
    <property type="entry name" value="SUR7 PROTEIN"/>
    <property type="match status" value="1"/>
</dbReference>
<protein>
    <recommendedName>
        <fullName evidence="6">SUR7 protein</fullName>
    </recommendedName>
</protein>
<proteinExistence type="predicted"/>